<feature type="compositionally biased region" description="Polar residues" evidence="5">
    <location>
        <begin position="962"/>
        <end position="1003"/>
    </location>
</feature>
<dbReference type="PANTHER" id="PTHR10694:SF7">
    <property type="entry name" value="[HISTONE H3]-TRIMETHYL-L-LYSINE(9) DEMETHYLASE"/>
    <property type="match status" value="1"/>
</dbReference>
<dbReference type="InterPro" id="IPR055500">
    <property type="entry name" value="DUF7072"/>
</dbReference>
<evidence type="ECO:0000259" key="6">
    <source>
        <dbReference type="PROSITE" id="PS51184"/>
    </source>
</evidence>
<feature type="compositionally biased region" description="Basic and acidic residues" evidence="5">
    <location>
        <begin position="133"/>
        <end position="152"/>
    </location>
</feature>
<dbReference type="PROSITE" id="PS51184">
    <property type="entry name" value="JMJC"/>
    <property type="match status" value="1"/>
</dbReference>
<evidence type="ECO:0000313" key="8">
    <source>
        <dbReference type="EMBL" id="KAL0637671.1"/>
    </source>
</evidence>
<feature type="domain" description="PHD-type" evidence="7">
    <location>
        <begin position="507"/>
        <end position="633"/>
    </location>
</feature>
<dbReference type="SMART" id="SM00558">
    <property type="entry name" value="JmjC"/>
    <property type="match status" value="1"/>
</dbReference>
<name>A0ABR3GP17_9PEZI</name>
<dbReference type="Pfam" id="PF13832">
    <property type="entry name" value="zf-HC5HC2H_2"/>
    <property type="match status" value="1"/>
</dbReference>
<organism evidence="8 9">
    <name type="scientific">Discina gigas</name>
    <dbReference type="NCBI Taxonomy" id="1032678"/>
    <lineage>
        <taxon>Eukaryota</taxon>
        <taxon>Fungi</taxon>
        <taxon>Dikarya</taxon>
        <taxon>Ascomycota</taxon>
        <taxon>Pezizomycotina</taxon>
        <taxon>Pezizomycetes</taxon>
        <taxon>Pezizales</taxon>
        <taxon>Discinaceae</taxon>
        <taxon>Discina</taxon>
    </lineage>
</organism>
<feature type="region of interest" description="Disordered" evidence="5">
    <location>
        <begin position="860"/>
        <end position="886"/>
    </location>
</feature>
<dbReference type="EMBL" id="JBBBZM010000032">
    <property type="protein sequence ID" value="KAL0637671.1"/>
    <property type="molecule type" value="Genomic_DNA"/>
</dbReference>
<evidence type="ECO:0000256" key="1">
    <source>
        <dbReference type="ARBA" id="ARBA00022723"/>
    </source>
</evidence>
<dbReference type="CDD" id="cd15571">
    <property type="entry name" value="ePHD"/>
    <property type="match status" value="1"/>
</dbReference>
<evidence type="ECO:0000256" key="4">
    <source>
        <dbReference type="SAM" id="Coils"/>
    </source>
</evidence>
<keyword evidence="4" id="KW-0175">Coiled coil</keyword>
<dbReference type="InterPro" id="IPR001965">
    <property type="entry name" value="Znf_PHD"/>
</dbReference>
<dbReference type="SUPFAM" id="SSF51197">
    <property type="entry name" value="Clavaminate synthase-like"/>
    <property type="match status" value="1"/>
</dbReference>
<protein>
    <recommendedName>
        <fullName evidence="10">[Histone H3]-trimethyl-L-lysine(9) demethylase</fullName>
    </recommendedName>
</protein>
<feature type="compositionally biased region" description="Low complexity" evidence="5">
    <location>
        <begin position="860"/>
        <end position="875"/>
    </location>
</feature>
<evidence type="ECO:0008006" key="10">
    <source>
        <dbReference type="Google" id="ProtNLM"/>
    </source>
</evidence>
<feature type="domain" description="JmjC" evidence="6">
    <location>
        <begin position="248"/>
        <end position="410"/>
    </location>
</feature>
<keyword evidence="3" id="KW-0862">Zinc</keyword>
<feature type="region of interest" description="Disordered" evidence="5">
    <location>
        <begin position="62"/>
        <end position="187"/>
    </location>
</feature>
<dbReference type="InterPro" id="IPR003347">
    <property type="entry name" value="JmjC_dom"/>
</dbReference>
<dbReference type="Proteomes" id="UP001447188">
    <property type="component" value="Unassembled WGS sequence"/>
</dbReference>
<dbReference type="InterPro" id="IPR013083">
    <property type="entry name" value="Znf_RING/FYVE/PHD"/>
</dbReference>
<dbReference type="Pfam" id="PF23258">
    <property type="entry name" value="DUF7072"/>
    <property type="match status" value="1"/>
</dbReference>
<reference evidence="8 9" key="1">
    <citation type="submission" date="2024-02" db="EMBL/GenBank/DDBJ databases">
        <title>Discinaceae phylogenomics.</title>
        <authorList>
            <person name="Dirks A.C."/>
            <person name="James T.Y."/>
        </authorList>
    </citation>
    <scope>NUCLEOTIDE SEQUENCE [LARGE SCALE GENOMIC DNA]</scope>
    <source>
        <strain evidence="8 9">ACD0624</strain>
    </source>
</reference>
<feature type="compositionally biased region" description="Polar residues" evidence="5">
    <location>
        <begin position="1031"/>
        <end position="1056"/>
    </location>
</feature>
<feature type="compositionally biased region" description="Basic residues" evidence="5">
    <location>
        <begin position="174"/>
        <end position="187"/>
    </location>
</feature>
<accession>A0ABR3GP17</accession>
<dbReference type="Pfam" id="PF02373">
    <property type="entry name" value="JmjC"/>
    <property type="match status" value="1"/>
</dbReference>
<feature type="region of interest" description="Disordered" evidence="5">
    <location>
        <begin position="962"/>
        <end position="1058"/>
    </location>
</feature>
<gene>
    <name evidence="8" type="ORF">Q9L58_003395</name>
</gene>
<dbReference type="PROSITE" id="PS51805">
    <property type="entry name" value="EPHD"/>
    <property type="match status" value="1"/>
</dbReference>
<evidence type="ECO:0000313" key="9">
    <source>
        <dbReference type="Proteomes" id="UP001447188"/>
    </source>
</evidence>
<feature type="coiled-coil region" evidence="4">
    <location>
        <begin position="1064"/>
        <end position="1091"/>
    </location>
</feature>
<dbReference type="SMART" id="SM00249">
    <property type="entry name" value="PHD"/>
    <property type="match status" value="1"/>
</dbReference>
<evidence type="ECO:0000256" key="5">
    <source>
        <dbReference type="SAM" id="MobiDB-lite"/>
    </source>
</evidence>
<dbReference type="Gene3D" id="3.30.40.10">
    <property type="entry name" value="Zinc/RING finger domain, C3HC4 (zinc finger)"/>
    <property type="match status" value="1"/>
</dbReference>
<dbReference type="PANTHER" id="PTHR10694">
    <property type="entry name" value="LYSINE-SPECIFIC DEMETHYLASE"/>
    <property type="match status" value="1"/>
</dbReference>
<evidence type="ECO:0000259" key="7">
    <source>
        <dbReference type="PROSITE" id="PS51805"/>
    </source>
</evidence>
<feature type="compositionally biased region" description="Acidic residues" evidence="5">
    <location>
        <begin position="106"/>
        <end position="115"/>
    </location>
</feature>
<keyword evidence="9" id="KW-1185">Reference proteome</keyword>
<evidence type="ECO:0000256" key="3">
    <source>
        <dbReference type="ARBA" id="ARBA00022833"/>
    </source>
</evidence>
<keyword evidence="2" id="KW-0863">Zinc-finger</keyword>
<feature type="region of interest" description="Disordered" evidence="5">
    <location>
        <begin position="457"/>
        <end position="479"/>
    </location>
</feature>
<evidence type="ECO:0000256" key="2">
    <source>
        <dbReference type="ARBA" id="ARBA00022771"/>
    </source>
</evidence>
<proteinExistence type="predicted"/>
<dbReference type="InterPro" id="IPR034732">
    <property type="entry name" value="EPHD"/>
</dbReference>
<sequence>MQSGIVKIIPPPEWYETLAPLEDKIKDIRIKNPIVQHIAGMQGEYRQENVEKQRTYNLPQWRNLCEGSEHQPPAKRGERRKGQVAKEITVGRRTRSTRKSAAAADKEEEETEEMQEAPRPTNARKRNLPTLKSPEKKSEEARSPKPVTDSHGRQPRASVGGAETPEPVTDSHGRQPRQKKKYVRKSAKAREAEQAMLDDEAFEGFDYRITNADEYTPERCEELEKAYWRTLTYSNPLYGADMPGSLFDDATTSWNVAHLENLLDCLGKKLPGVNTAYLYLGMWRSTFAWHLEDMDLYSINYIHFGAPKQWYSISRSDKMKFEEVMKRTWPNDSKKCTEFLRHKSYLVSPSLLATHGIKVNKVVHHQGEFIITFPYGYHSGFNLDYNCAESVNFATETWLDYGRGAKKCECIKDSVWIDVAEIERKLRGESTEDEYEEVEYYGGYDEDEEDEDLEEAMDLPTPPESVEGKVVKPKSRPRKRKVLEDGREGTIKVKRLKLKFSKTPPEPEPCILCPNNIPTEELVATDVDGQNAHRLCAIYTPETFFSWDATIQREIIANVDGIPKARLDLKCVFCRSKKGACFQCSSKKCTRAYHATCAAAAGVLVNMVDVPVYGDDGQYYTRTEIDFRCRFHRPKRPKDMDGEKLENDPLIRSFAGHLLKGDVIQMQYFKGEIFAGVVIENRRSEEMVLIEVLPKGDTIEVEWKWILAQDPSMAQMPEPLTQMPLNPTPQQAGIATRRVPKEIPDMDDPFCDPDSGLKWAELVIEQPTLLEDQRLVDFTKPFWHYLGELSTEYISKYSEDPWRRIPNEAANLIPSRKSKPKRQSLQQPKAMFNTQMQQNGGYLGYSQAVLQQQQQLQQQRAAYNQQQQQSKGQSYHDPGYHAPVAPMMPQQQLWPPIYRPSAEDPGLQQGVQQQHNMQGGTMHVSPTAAGQFVGTIDQRRVEYVAAAALSVSPHHVYQLSMENATGPPQETGADVTSTTTSPVTQKHVSQYPTGTPNLSQPKSSKVAINVPAPPMPTTPFKQNRKGLSSALPLQTSTPASTSPSEQTAPQSKSTPTKVVPLADIQAALARLAKAKAEAESGLRERLQAQAQAAQAHVVVAGLSPPSPQAA</sequence>
<keyword evidence="1" id="KW-0479">Metal-binding</keyword>
<dbReference type="Gene3D" id="2.60.120.650">
    <property type="entry name" value="Cupin"/>
    <property type="match status" value="2"/>
</dbReference>
<comment type="caution">
    <text evidence="8">The sequence shown here is derived from an EMBL/GenBank/DDBJ whole genome shotgun (WGS) entry which is preliminary data.</text>
</comment>